<protein>
    <submittedName>
        <fullName evidence="1">Uncharacterized protein</fullName>
    </submittedName>
</protein>
<dbReference type="RefSeq" id="WP_407590391.1">
    <property type="nucleotide sequence ID" value="NZ_JBHDIY010000002.1"/>
</dbReference>
<reference evidence="1 2" key="1">
    <citation type="submission" date="2024-08" db="EMBL/GenBank/DDBJ databases">
        <title>Tateyamaria sp. nov., isolated from marine algae.</title>
        <authorList>
            <person name="Choi B.J."/>
            <person name="Kim J.M."/>
            <person name="Lee J.K."/>
            <person name="Choi D.G."/>
            <person name="Bayburt H."/>
            <person name="Baek J.H."/>
            <person name="Han D.M."/>
            <person name="Jeon C.O."/>
        </authorList>
    </citation>
    <scope>NUCLEOTIDE SEQUENCE [LARGE SCALE GENOMIC DNA]</scope>
    <source>
        <strain evidence="1 2">KMU-156</strain>
    </source>
</reference>
<gene>
    <name evidence="1" type="ORF">ACERZ8_01725</name>
</gene>
<accession>A0ABW8UNF9</accession>
<organism evidence="1 2">
    <name type="scientific">Tateyamaria armeniaca</name>
    <dbReference type="NCBI Taxonomy" id="2518930"/>
    <lineage>
        <taxon>Bacteria</taxon>
        <taxon>Pseudomonadati</taxon>
        <taxon>Pseudomonadota</taxon>
        <taxon>Alphaproteobacteria</taxon>
        <taxon>Rhodobacterales</taxon>
        <taxon>Roseobacteraceae</taxon>
        <taxon>Tateyamaria</taxon>
    </lineage>
</organism>
<comment type="caution">
    <text evidence="1">The sequence shown here is derived from an EMBL/GenBank/DDBJ whole genome shotgun (WGS) entry which is preliminary data.</text>
</comment>
<evidence type="ECO:0000313" key="1">
    <source>
        <dbReference type="EMBL" id="MFL4468653.1"/>
    </source>
</evidence>
<dbReference type="EMBL" id="JBHDIY010000002">
    <property type="protein sequence ID" value="MFL4468653.1"/>
    <property type="molecule type" value="Genomic_DNA"/>
</dbReference>
<dbReference type="Proteomes" id="UP001627408">
    <property type="component" value="Unassembled WGS sequence"/>
</dbReference>
<evidence type="ECO:0000313" key="2">
    <source>
        <dbReference type="Proteomes" id="UP001627408"/>
    </source>
</evidence>
<keyword evidence="2" id="KW-1185">Reference proteome</keyword>
<dbReference type="PROSITE" id="PS51257">
    <property type="entry name" value="PROKAR_LIPOPROTEIN"/>
    <property type="match status" value="1"/>
</dbReference>
<name>A0ABW8UNF9_9RHOB</name>
<proteinExistence type="predicted"/>
<sequence length="367" mass="39260">MRKAWAIIPSLLVLGACGDPLAGVERVSDGVAFPDSVVTTALPTEDELARETSILSGLFRKRAEPEELLADVGTTDIGQAANDGVTVVSDMPVEALPDDAETSAIVTASADSEPRRKGVFGWLRRDPVSEAAPVSNAEVFDGTDEGDDLDLDIPGNAETDPQIEDVQVASLSPESAAVPAPELVEPQKRRRLFGRAAPAPAAGMALRDVDPGAVLPFGEVARVCDVRTRDLGKLVEQAAGKGRGYNLFDSAPNSAEPRSFFVTGFGDNCARQFTAELAIFGTPEFHEQLRYGLPASEYPYSTTDRAYEKVKAKVCNVGRNKPCGPRISRLEKTTAFVSVYEHFGDNGRWADMLLHDGALLAMSVKTP</sequence>